<keyword evidence="8" id="KW-0067">ATP-binding</keyword>
<dbReference type="NCBIfam" id="TIGR01596">
    <property type="entry name" value="cas3_HD"/>
    <property type="match status" value="1"/>
</dbReference>
<dbReference type="SMART" id="SM00487">
    <property type="entry name" value="DEXDc"/>
    <property type="match status" value="1"/>
</dbReference>
<feature type="domain" description="HD Cas3-type" evidence="11">
    <location>
        <begin position="50"/>
        <end position="273"/>
    </location>
</feature>
<dbReference type="CDD" id="cd17930">
    <property type="entry name" value="DEXHc_cas3"/>
    <property type="match status" value="1"/>
</dbReference>
<evidence type="ECO:0000256" key="8">
    <source>
        <dbReference type="ARBA" id="ARBA00022840"/>
    </source>
</evidence>
<dbReference type="Proteomes" id="UP000345527">
    <property type="component" value="Unassembled WGS sequence"/>
</dbReference>
<dbReference type="InterPro" id="IPR041372">
    <property type="entry name" value="Cas3_C"/>
</dbReference>
<name>A0A5J5DSJ2_9BIFI</name>
<feature type="region of interest" description="Disordered" evidence="10">
    <location>
        <begin position="607"/>
        <end position="640"/>
    </location>
</feature>
<dbReference type="EMBL" id="RZNZ01000021">
    <property type="protein sequence ID" value="KAA8816705.1"/>
    <property type="molecule type" value="Genomic_DNA"/>
</dbReference>
<dbReference type="OrthoDB" id="9810236at2"/>
<organism evidence="13 14">
    <name type="scientific">Bifidobacterium vespertilionis</name>
    <dbReference type="NCBI Taxonomy" id="2562524"/>
    <lineage>
        <taxon>Bacteria</taxon>
        <taxon>Bacillati</taxon>
        <taxon>Actinomycetota</taxon>
        <taxon>Actinomycetes</taxon>
        <taxon>Bifidobacteriales</taxon>
        <taxon>Bifidobacteriaceae</taxon>
        <taxon>Bifidobacterium</taxon>
    </lineage>
</organism>
<gene>
    <name evidence="13" type="primary">cas3</name>
    <name evidence="13" type="ORF">EM848_10285</name>
    <name evidence="12" type="ORF">EMO90_11370</name>
</gene>
<keyword evidence="9" id="KW-0051">Antiviral defense</keyword>
<dbReference type="PROSITE" id="PS51643">
    <property type="entry name" value="HD_CAS3"/>
    <property type="match status" value="1"/>
</dbReference>
<evidence type="ECO:0000313" key="15">
    <source>
        <dbReference type="Proteomes" id="UP000374630"/>
    </source>
</evidence>
<dbReference type="GO" id="GO:0046872">
    <property type="term" value="F:metal ion binding"/>
    <property type="evidence" value="ECO:0007669"/>
    <property type="project" value="UniProtKB-KW"/>
</dbReference>
<dbReference type="Gene3D" id="1.10.3210.30">
    <property type="match status" value="1"/>
</dbReference>
<dbReference type="Pfam" id="PF18395">
    <property type="entry name" value="Cas3_C"/>
    <property type="match status" value="1"/>
</dbReference>
<dbReference type="InterPro" id="IPR027417">
    <property type="entry name" value="P-loop_NTPase"/>
</dbReference>
<dbReference type="PANTHER" id="PTHR47963:SF9">
    <property type="entry name" value="CRISPR-ASSOCIATED ENDONUCLEASE_HELICASE CAS3"/>
    <property type="match status" value="1"/>
</dbReference>
<dbReference type="GO" id="GO:0005524">
    <property type="term" value="F:ATP binding"/>
    <property type="evidence" value="ECO:0007669"/>
    <property type="project" value="UniProtKB-KW"/>
</dbReference>
<dbReference type="RefSeq" id="WP_150354840.1">
    <property type="nucleotide sequence ID" value="NZ_RZNZ01000021.1"/>
</dbReference>
<feature type="compositionally biased region" description="Polar residues" evidence="10">
    <location>
        <begin position="1"/>
        <end position="11"/>
    </location>
</feature>
<reference evidence="14 15" key="1">
    <citation type="journal article" date="2019" name="Syst. Appl. Microbiol.">
        <title>Characterization of Bifidobacterium species in feaces of the Egyptian fruit bat: Description of B. vespertilionis sp. nov. and B. rousetti sp. nov.</title>
        <authorList>
            <person name="Modesto M."/>
            <person name="Satti M."/>
            <person name="Watanabe K."/>
            <person name="Puglisi E."/>
            <person name="Morelli L."/>
            <person name="Huang C.-H."/>
            <person name="Liou J.-S."/>
            <person name="Miyashita M."/>
            <person name="Tamura T."/>
            <person name="Saito S."/>
            <person name="Mori K."/>
            <person name="Huang L."/>
            <person name="Sciavilla P."/>
            <person name="Sandri C."/>
            <person name="Spiezio C."/>
            <person name="Vitali F."/>
            <person name="Cavalieri D."/>
            <person name="Perpetuini G."/>
            <person name="Tofalo R."/>
            <person name="Bonetti A."/>
            <person name="Arita M."/>
            <person name="Mattarelli P."/>
        </authorList>
    </citation>
    <scope>NUCLEOTIDE SEQUENCE [LARGE SCALE GENOMIC DNA]</scope>
    <source>
        <strain evidence="12 15">RST16</strain>
        <strain evidence="13 14">RST8</strain>
    </source>
</reference>
<evidence type="ECO:0000256" key="2">
    <source>
        <dbReference type="ARBA" id="ARBA00009046"/>
    </source>
</evidence>
<dbReference type="InterPro" id="IPR006474">
    <property type="entry name" value="Helicase_Cas3_CRISPR-ass_core"/>
</dbReference>
<evidence type="ECO:0000313" key="14">
    <source>
        <dbReference type="Proteomes" id="UP000345527"/>
    </source>
</evidence>
<evidence type="ECO:0000259" key="11">
    <source>
        <dbReference type="PROSITE" id="PS51643"/>
    </source>
</evidence>
<accession>A0A5J5DSJ2</accession>
<evidence type="ECO:0000256" key="10">
    <source>
        <dbReference type="SAM" id="MobiDB-lite"/>
    </source>
</evidence>
<dbReference type="SUPFAM" id="SSF52540">
    <property type="entry name" value="P-loop containing nucleoside triphosphate hydrolases"/>
    <property type="match status" value="1"/>
</dbReference>
<protein>
    <submittedName>
        <fullName evidence="13">CRISPR-associated helicase Cas3</fullName>
    </submittedName>
</protein>
<comment type="similarity">
    <text evidence="1">In the N-terminal section; belongs to the CRISPR-associated nuclease Cas3-HD family.</text>
</comment>
<dbReference type="GO" id="GO:0003724">
    <property type="term" value="F:RNA helicase activity"/>
    <property type="evidence" value="ECO:0007669"/>
    <property type="project" value="TreeGrafter"/>
</dbReference>
<evidence type="ECO:0000313" key="12">
    <source>
        <dbReference type="EMBL" id="KAA8816705.1"/>
    </source>
</evidence>
<dbReference type="Gene3D" id="3.40.50.300">
    <property type="entry name" value="P-loop containing nucleotide triphosphate hydrolases"/>
    <property type="match status" value="2"/>
</dbReference>
<dbReference type="AlphaFoldDB" id="A0A5J5DSJ2"/>
<dbReference type="InterPro" id="IPR054712">
    <property type="entry name" value="Cas3-like_dom"/>
</dbReference>
<evidence type="ECO:0000256" key="7">
    <source>
        <dbReference type="ARBA" id="ARBA00022806"/>
    </source>
</evidence>
<keyword evidence="4" id="KW-0479">Metal-binding</keyword>
<comment type="similarity">
    <text evidence="2">In the central section; belongs to the CRISPR-associated helicase Cas3 family.</text>
</comment>
<dbReference type="InterPro" id="IPR050547">
    <property type="entry name" value="DEAD_box_RNA_helicases"/>
</dbReference>
<feature type="region of interest" description="Disordered" evidence="10">
    <location>
        <begin position="578"/>
        <end position="597"/>
    </location>
</feature>
<proteinExistence type="inferred from homology"/>
<dbReference type="Pfam" id="PF22590">
    <property type="entry name" value="Cas3-like_C_2"/>
    <property type="match status" value="1"/>
</dbReference>
<dbReference type="NCBIfam" id="TIGR01587">
    <property type="entry name" value="cas3_core"/>
    <property type="match status" value="1"/>
</dbReference>
<keyword evidence="7" id="KW-0347">Helicase</keyword>
<evidence type="ECO:0000256" key="5">
    <source>
        <dbReference type="ARBA" id="ARBA00022741"/>
    </source>
</evidence>
<dbReference type="GO" id="GO:0003723">
    <property type="term" value="F:RNA binding"/>
    <property type="evidence" value="ECO:0007669"/>
    <property type="project" value="TreeGrafter"/>
</dbReference>
<dbReference type="GO" id="GO:0004518">
    <property type="term" value="F:nuclease activity"/>
    <property type="evidence" value="ECO:0007669"/>
    <property type="project" value="UniProtKB-KW"/>
</dbReference>
<dbReference type="CDD" id="cd09641">
    <property type="entry name" value="Cas3''_I"/>
    <property type="match status" value="1"/>
</dbReference>
<evidence type="ECO:0000256" key="3">
    <source>
        <dbReference type="ARBA" id="ARBA00022722"/>
    </source>
</evidence>
<sequence>MKSVIISSQPRNPEGKENSVTHITPFPSGKPHLSPSALSIWAKSIYQDPRDHSYLQLWQHMEDTGSIAAYVWDEFLPKDVKQLIAADLDDRSTDQAVARNLYRFIATIHDVGKASPAFAVQTPEFADRIRQEGGLAINPAIAKDQLRSKYRHELVGYAAIQDWLATRNQQAAQSQQVAPTGRNIQNGLAHGIASIVAGHHGTSLTSGKEELLTLHRVEEFTGDTAWRNTRFELLEWASNATGFDATLHALNNRPLRRRTQILLTGLVIIADWIASDTRLCPLNASATDEETFSPERRARRAWRILRLPKPWTTTNRLDNPDQTFARQFNIPNAKLRPVQREAICMARTMPEPGLMIIEANMGEGKTEAALLSAEVLAARFHCGGVYYALPTQATVNAMFTRVLDWIGHLPTEDRMTMASLFLAHGKRELNDEYETLREQWFDDGTNRDSEFHNGSSNGTVFDEHNSAALQAVVNSWLTGRKRGNLSDFVVGTIDQVLMAGLRCKHVVLRHLALAGKVVILDEIHSNTAYMNVYMETVLSWLGAYGTPVIMLSATLPQARRRAFLEAYQRGANAVKTAESLPQSMAQSEAPAPSAPTLPLGRALRARRAQNQPALQTDRSSFRPATSAAPDNPTPSPDLRYPLISQATADGIRDSAPAASGRSTNIQVALIDDDDESLIQLLRGQLQEGGCAVVIRDTVSRAQRTYDLLSQALDTDVILDHSRFLAFDRARIDRDLIRRFGKRSTPGQRKGVVVATQVVEQSLDVDFDLMVTDIAPIDLILQRAGRLHRHHRGEGESDRPKPLRASQLFITGVTDCNRDQPPMFAKGVESVYPRYLLMRSLSVLGIVPGDTAPTTTHFSIPDSIPRMVQTVYGEDRICPSAWLEGEKGENAAKAKLLDQLANSENAAGQLRIMAPQTKQHPFALDGWLDFDLPDPDTPGISQQRLVSAGVRESDDSFEVIVLQQDRDGNLRLPSWGDFGDSSPLPQGMAEPPSRRQVRDILSCTISLGQSVLHDLNIDAVIDTLEAAVPDQWITYMGQSRDLSGQLLVVLDERGCAQYSIRTTGRNHETTTKTAWFRYSKEKGWVTDVK</sequence>
<evidence type="ECO:0000256" key="6">
    <source>
        <dbReference type="ARBA" id="ARBA00022801"/>
    </source>
</evidence>
<comment type="caution">
    <text evidence="13">The sequence shown here is derived from an EMBL/GenBank/DDBJ whole genome shotgun (WGS) entry which is preliminary data.</text>
</comment>
<dbReference type="EMBL" id="RZOA01000025">
    <property type="protein sequence ID" value="KAA8821771.1"/>
    <property type="molecule type" value="Genomic_DNA"/>
</dbReference>
<evidence type="ECO:0000256" key="9">
    <source>
        <dbReference type="ARBA" id="ARBA00023118"/>
    </source>
</evidence>
<dbReference type="GO" id="GO:0016787">
    <property type="term" value="F:hydrolase activity"/>
    <property type="evidence" value="ECO:0007669"/>
    <property type="project" value="UniProtKB-KW"/>
</dbReference>
<keyword evidence="3" id="KW-0540">Nuclease</keyword>
<dbReference type="InterPro" id="IPR014001">
    <property type="entry name" value="Helicase_ATP-bd"/>
</dbReference>
<dbReference type="GO" id="GO:0051607">
    <property type="term" value="P:defense response to virus"/>
    <property type="evidence" value="ECO:0007669"/>
    <property type="project" value="UniProtKB-KW"/>
</dbReference>
<keyword evidence="15" id="KW-1185">Reference proteome</keyword>
<keyword evidence="5" id="KW-0547">Nucleotide-binding</keyword>
<dbReference type="InterPro" id="IPR006483">
    <property type="entry name" value="CRISPR-assoc_Cas3_HD"/>
</dbReference>
<evidence type="ECO:0000256" key="1">
    <source>
        <dbReference type="ARBA" id="ARBA00006847"/>
    </source>
</evidence>
<dbReference type="InterPro" id="IPR038257">
    <property type="entry name" value="CRISPR-assoc_Cas3_HD_sf"/>
</dbReference>
<dbReference type="Pfam" id="PF18019">
    <property type="entry name" value="Cas3_HD"/>
    <property type="match status" value="1"/>
</dbReference>
<evidence type="ECO:0000256" key="4">
    <source>
        <dbReference type="ARBA" id="ARBA00022723"/>
    </source>
</evidence>
<dbReference type="PANTHER" id="PTHR47963">
    <property type="entry name" value="DEAD-BOX ATP-DEPENDENT RNA HELICASE 47, MITOCHONDRIAL"/>
    <property type="match status" value="1"/>
</dbReference>
<dbReference type="Proteomes" id="UP000374630">
    <property type="component" value="Unassembled WGS sequence"/>
</dbReference>
<keyword evidence="6" id="KW-0378">Hydrolase</keyword>
<evidence type="ECO:0000313" key="13">
    <source>
        <dbReference type="EMBL" id="KAA8821771.1"/>
    </source>
</evidence>
<feature type="region of interest" description="Disordered" evidence="10">
    <location>
        <begin position="1"/>
        <end position="31"/>
    </location>
</feature>